<gene>
    <name evidence="10" type="ORF">EIP91_008233</name>
</gene>
<protein>
    <recommendedName>
        <fullName evidence="12">ABC transporter domain-containing protein</fullName>
    </recommendedName>
</protein>
<dbReference type="SUPFAM" id="SSF52540">
    <property type="entry name" value="P-loop containing nucleoside triphosphate hydrolases"/>
    <property type="match status" value="2"/>
</dbReference>
<dbReference type="OrthoDB" id="6500128at2759"/>
<dbReference type="InterPro" id="IPR050173">
    <property type="entry name" value="ABC_transporter_C-like"/>
</dbReference>
<evidence type="ECO:0000256" key="3">
    <source>
        <dbReference type="ARBA" id="ARBA00022741"/>
    </source>
</evidence>
<dbReference type="InterPro" id="IPR011527">
    <property type="entry name" value="ABC1_TM_dom"/>
</dbReference>
<keyword evidence="3" id="KW-0547">Nucleotide-binding</keyword>
<dbReference type="GO" id="GO:0005524">
    <property type="term" value="F:ATP binding"/>
    <property type="evidence" value="ECO:0007669"/>
    <property type="project" value="UniProtKB-KW"/>
</dbReference>
<evidence type="ECO:0008006" key="12">
    <source>
        <dbReference type="Google" id="ProtNLM"/>
    </source>
</evidence>
<dbReference type="EMBL" id="RWJN01000450">
    <property type="protein sequence ID" value="TCD61578.1"/>
    <property type="molecule type" value="Genomic_DNA"/>
</dbReference>
<dbReference type="InterPro" id="IPR036640">
    <property type="entry name" value="ABC1_TM_sf"/>
</dbReference>
<evidence type="ECO:0000313" key="10">
    <source>
        <dbReference type="EMBL" id="TCD61578.1"/>
    </source>
</evidence>
<accession>A0A4R0RD94</accession>
<dbReference type="PROSITE" id="PS50929">
    <property type="entry name" value="ABC_TM1F"/>
    <property type="match status" value="1"/>
</dbReference>
<dbReference type="GO" id="GO:0016020">
    <property type="term" value="C:membrane"/>
    <property type="evidence" value="ECO:0007669"/>
    <property type="project" value="UniProtKB-SubCell"/>
</dbReference>
<dbReference type="PROSITE" id="PS50893">
    <property type="entry name" value="ABC_TRANSPORTER_2"/>
    <property type="match status" value="1"/>
</dbReference>
<feature type="transmembrane region" description="Helical" evidence="7">
    <location>
        <begin position="543"/>
        <end position="559"/>
    </location>
</feature>
<evidence type="ECO:0000256" key="1">
    <source>
        <dbReference type="ARBA" id="ARBA00022448"/>
    </source>
</evidence>
<evidence type="ECO:0000256" key="6">
    <source>
        <dbReference type="ARBA" id="ARBA00023136"/>
    </source>
</evidence>
<dbReference type="SUPFAM" id="SSF90123">
    <property type="entry name" value="ABC transporter transmembrane region"/>
    <property type="match status" value="1"/>
</dbReference>
<keyword evidence="4" id="KW-0067">ATP-binding</keyword>
<keyword evidence="5 7" id="KW-1133">Transmembrane helix</keyword>
<dbReference type="AlphaFoldDB" id="A0A4R0RD94"/>
<evidence type="ECO:0000259" key="9">
    <source>
        <dbReference type="PROSITE" id="PS50929"/>
    </source>
</evidence>
<feature type="domain" description="ABC transporter" evidence="8">
    <location>
        <begin position="25"/>
        <end position="253"/>
    </location>
</feature>
<dbReference type="Pfam" id="PF00664">
    <property type="entry name" value="ABC_membrane"/>
    <property type="match status" value="1"/>
</dbReference>
<evidence type="ECO:0000256" key="4">
    <source>
        <dbReference type="ARBA" id="ARBA00022840"/>
    </source>
</evidence>
<dbReference type="InterPro" id="IPR003439">
    <property type="entry name" value="ABC_transporter-like_ATP-bd"/>
</dbReference>
<dbReference type="Proteomes" id="UP000292702">
    <property type="component" value="Unassembled WGS sequence"/>
</dbReference>
<keyword evidence="6 7" id="KW-0472">Membrane</keyword>
<dbReference type="Gene3D" id="3.40.50.300">
    <property type="entry name" value="P-loop containing nucleotide triphosphate hydrolases"/>
    <property type="match status" value="4"/>
</dbReference>
<dbReference type="GO" id="GO:0140359">
    <property type="term" value="F:ABC-type transporter activity"/>
    <property type="evidence" value="ECO:0007669"/>
    <property type="project" value="InterPro"/>
</dbReference>
<proteinExistence type="predicted"/>
<dbReference type="PANTHER" id="PTHR24223:SF356">
    <property type="entry name" value="ATP-BINDING CASSETTE TRANSPORTER ABC4"/>
    <property type="match status" value="1"/>
</dbReference>
<dbReference type="InterPro" id="IPR027417">
    <property type="entry name" value="P-loop_NTPase"/>
</dbReference>
<feature type="transmembrane region" description="Helical" evidence="7">
    <location>
        <begin position="417"/>
        <end position="441"/>
    </location>
</feature>
<reference evidence="10 11" key="1">
    <citation type="submission" date="2018-11" db="EMBL/GenBank/DDBJ databases">
        <title>Genome assembly of Steccherinum ochraceum LE-BIN_3174, the white-rot fungus of the Steccherinaceae family (The Residual Polyporoid clade, Polyporales, Basidiomycota).</title>
        <authorList>
            <person name="Fedorova T.V."/>
            <person name="Glazunova O.A."/>
            <person name="Landesman E.O."/>
            <person name="Moiseenko K.V."/>
            <person name="Psurtseva N.V."/>
            <person name="Savinova O.S."/>
            <person name="Shakhova N.V."/>
            <person name="Tyazhelova T.V."/>
            <person name="Vasina D.V."/>
        </authorList>
    </citation>
    <scope>NUCLEOTIDE SEQUENCE [LARGE SCALE GENOMIC DNA]</scope>
    <source>
        <strain evidence="10 11">LE-BIN_3174</strain>
    </source>
</reference>
<name>A0A4R0RD94_9APHY</name>
<keyword evidence="11" id="KW-1185">Reference proteome</keyword>
<dbReference type="Gene3D" id="1.20.1560.10">
    <property type="entry name" value="ABC transporter type 1, transmembrane domain"/>
    <property type="match status" value="1"/>
</dbReference>
<sequence>MCVSSSTPAAQIITVPKVEENAVGICAASFTWTADNSCDGTATPGSARRSFTLRVEDELLFKRGAINLIIGQTGSGKTSLFMALLGEMRFSLTGPNSLVSLPRAGGVAYHAQESWVLNDTIRNNILFGSLYDEERYNAVINQCGLKPDLALYNAGDHTQWWSEGKSPLLQKFYFLMMVLAALDVHTAKSIVEKCFRGELLRGRTVVLITHNVALMSPVADFVVSLGTDGRVLSQGTLDSALARDRKLESEVNKEREASEKEEQTVKPIVAEGVDAPKKPNGLLVVVEEIAVGHVGWSACALPSITTMFKAYPALTVRLYFSSLPGSTNPAVFWPAFAIIVVASKVLSQLDVWVLGLWAAQYETQDPSTVPVLSWLDKTPISRVLTRCTQDIAAIDISFPAAVYSVLDAFLHISAVKFGAVIVISPIFIFPGLLVIAVGAWFGHVYMRAQLPVKREASNAKAPVLSHFGSAIGSIVSIRAYGAEAAFRTESFARIDRYTRAQITFWNLNRWVGIRSSTLAGFFSSGLAAYLIYGPQRRASSTTGFSLVMAVGFSSMILWLEPKATEEGVPPACWPASGDLRVEKLSARYSPDGPDVLHDLTFHVKSGERIGIDYETDNIIQTSLRSKLDKDVTLLTVAHRLQTIMDSDRIMVLDSGRIAEFDKPSELLKNEKGLLRRLVDESGDRENLVAMASGSGTF</sequence>
<dbReference type="GO" id="GO:0016887">
    <property type="term" value="F:ATP hydrolysis activity"/>
    <property type="evidence" value="ECO:0007669"/>
    <property type="project" value="InterPro"/>
</dbReference>
<keyword evidence="1" id="KW-0813">Transport</keyword>
<organism evidence="10 11">
    <name type="scientific">Steccherinum ochraceum</name>
    <dbReference type="NCBI Taxonomy" id="92696"/>
    <lineage>
        <taxon>Eukaryota</taxon>
        <taxon>Fungi</taxon>
        <taxon>Dikarya</taxon>
        <taxon>Basidiomycota</taxon>
        <taxon>Agaricomycotina</taxon>
        <taxon>Agaricomycetes</taxon>
        <taxon>Polyporales</taxon>
        <taxon>Steccherinaceae</taxon>
        <taxon>Steccherinum</taxon>
    </lineage>
</organism>
<keyword evidence="2 7" id="KW-0812">Transmembrane</keyword>
<dbReference type="PANTHER" id="PTHR24223">
    <property type="entry name" value="ATP-BINDING CASSETTE SUB-FAMILY C"/>
    <property type="match status" value="1"/>
</dbReference>
<comment type="caution">
    <text evidence="10">The sequence shown here is derived from an EMBL/GenBank/DDBJ whole genome shotgun (WGS) entry which is preliminary data.</text>
</comment>
<evidence type="ECO:0000256" key="2">
    <source>
        <dbReference type="ARBA" id="ARBA00022692"/>
    </source>
</evidence>
<evidence type="ECO:0000256" key="7">
    <source>
        <dbReference type="SAM" id="Phobius"/>
    </source>
</evidence>
<evidence type="ECO:0000313" key="11">
    <source>
        <dbReference type="Proteomes" id="UP000292702"/>
    </source>
</evidence>
<evidence type="ECO:0000256" key="5">
    <source>
        <dbReference type="ARBA" id="ARBA00022989"/>
    </source>
</evidence>
<feature type="domain" description="ABC transmembrane type-1" evidence="9">
    <location>
        <begin position="372"/>
        <end position="558"/>
    </location>
</feature>
<dbReference type="CDD" id="cd18604">
    <property type="entry name" value="ABC_6TM_VMR1_D2_like"/>
    <property type="match status" value="1"/>
</dbReference>
<evidence type="ECO:0000259" key="8">
    <source>
        <dbReference type="PROSITE" id="PS50893"/>
    </source>
</evidence>
<dbReference type="STRING" id="92696.A0A4R0RD94"/>
<feature type="transmembrane region" description="Helical" evidence="7">
    <location>
        <begin position="511"/>
        <end position="531"/>
    </location>
</feature>